<organism evidence="1 2">
    <name type="scientific">Ceratopteris richardii</name>
    <name type="common">Triangle waterfern</name>
    <dbReference type="NCBI Taxonomy" id="49495"/>
    <lineage>
        <taxon>Eukaryota</taxon>
        <taxon>Viridiplantae</taxon>
        <taxon>Streptophyta</taxon>
        <taxon>Embryophyta</taxon>
        <taxon>Tracheophyta</taxon>
        <taxon>Polypodiopsida</taxon>
        <taxon>Polypodiidae</taxon>
        <taxon>Polypodiales</taxon>
        <taxon>Pteridineae</taxon>
        <taxon>Pteridaceae</taxon>
        <taxon>Parkerioideae</taxon>
        <taxon>Ceratopteris</taxon>
    </lineage>
</organism>
<keyword evidence="2" id="KW-1185">Reference proteome</keyword>
<protein>
    <submittedName>
        <fullName evidence="1">Uncharacterized protein</fullName>
    </submittedName>
</protein>
<proteinExistence type="predicted"/>
<name>A0A8T2QIL1_CERRI</name>
<accession>A0A8T2QIL1</accession>
<dbReference type="Proteomes" id="UP000825935">
    <property type="component" value="Chromosome 35"/>
</dbReference>
<sequence length="75" mass="8729">MATTILFTYSIDLQRYKVTMCIRRRPDAYQNVICSLYKDKNGEEDGAEDITSGKHIRSRDLLANEPLCNMLERRS</sequence>
<evidence type="ECO:0000313" key="1">
    <source>
        <dbReference type="EMBL" id="KAH7283051.1"/>
    </source>
</evidence>
<dbReference type="AlphaFoldDB" id="A0A8T2QIL1"/>
<comment type="caution">
    <text evidence="1">The sequence shown here is derived from an EMBL/GenBank/DDBJ whole genome shotgun (WGS) entry which is preliminary data.</text>
</comment>
<gene>
    <name evidence="1" type="ORF">KP509_35G058900</name>
</gene>
<dbReference type="EMBL" id="CM035440">
    <property type="protein sequence ID" value="KAH7283051.1"/>
    <property type="molecule type" value="Genomic_DNA"/>
</dbReference>
<reference evidence="1" key="1">
    <citation type="submission" date="2021-08" db="EMBL/GenBank/DDBJ databases">
        <title>WGS assembly of Ceratopteris richardii.</title>
        <authorList>
            <person name="Marchant D.B."/>
            <person name="Chen G."/>
            <person name="Jenkins J."/>
            <person name="Shu S."/>
            <person name="Leebens-Mack J."/>
            <person name="Grimwood J."/>
            <person name="Schmutz J."/>
            <person name="Soltis P."/>
            <person name="Soltis D."/>
            <person name="Chen Z.-H."/>
        </authorList>
    </citation>
    <scope>NUCLEOTIDE SEQUENCE</scope>
    <source>
        <strain evidence="1">Whitten #5841</strain>
        <tissue evidence="1">Leaf</tissue>
    </source>
</reference>
<evidence type="ECO:0000313" key="2">
    <source>
        <dbReference type="Proteomes" id="UP000825935"/>
    </source>
</evidence>